<reference evidence="1 2" key="1">
    <citation type="submission" date="2024-04" db="EMBL/GenBank/DDBJ databases">
        <title>genome sequences of Mucor flavus KT1a and Helicostylum pulchrum KT1b strains isolation_sourced from the surface of a dry-aged beef.</title>
        <authorList>
            <person name="Toyotome T."/>
            <person name="Hosono M."/>
            <person name="Torimaru M."/>
            <person name="Fukuda K."/>
            <person name="Mikami N."/>
        </authorList>
    </citation>
    <scope>NUCLEOTIDE SEQUENCE [LARGE SCALE GENOMIC DNA]</scope>
    <source>
        <strain evidence="1 2">KT1b</strain>
    </source>
</reference>
<sequence length="159" mass="17899">MPTPQALHSSSINPANLVELQVLTQVITQLQSTNDIAGTIPYLAKIVQIVNNQKLSKPTTQLPNYYKQLNQLRLVQADAYSQLAEAYFHTHQFIKCESNLLASVRIWEKLVQHGNASEDLKPRLKQAYAMLKTCYEDMGKGQLAQHMETKSSRISSDDA</sequence>
<dbReference type="Gene3D" id="1.25.40.10">
    <property type="entry name" value="Tetratricopeptide repeat domain"/>
    <property type="match status" value="1"/>
</dbReference>
<evidence type="ECO:0000313" key="1">
    <source>
        <dbReference type="EMBL" id="GAA5804768.1"/>
    </source>
</evidence>
<proteinExistence type="predicted"/>
<evidence type="ECO:0000313" key="2">
    <source>
        <dbReference type="Proteomes" id="UP001476247"/>
    </source>
</evidence>
<accession>A0ABP9YCU0</accession>
<dbReference type="EMBL" id="BAABUJ010000038">
    <property type="protein sequence ID" value="GAA5804768.1"/>
    <property type="molecule type" value="Genomic_DNA"/>
</dbReference>
<organism evidence="1 2">
    <name type="scientific">Helicostylum pulchrum</name>
    <dbReference type="NCBI Taxonomy" id="562976"/>
    <lineage>
        <taxon>Eukaryota</taxon>
        <taxon>Fungi</taxon>
        <taxon>Fungi incertae sedis</taxon>
        <taxon>Mucoromycota</taxon>
        <taxon>Mucoromycotina</taxon>
        <taxon>Mucoromycetes</taxon>
        <taxon>Mucorales</taxon>
        <taxon>Mucorineae</taxon>
        <taxon>Mucoraceae</taxon>
        <taxon>Helicostylum</taxon>
    </lineage>
</organism>
<keyword evidence="2" id="KW-1185">Reference proteome</keyword>
<protein>
    <submittedName>
        <fullName evidence="1">Uncharacterized protein</fullName>
    </submittedName>
</protein>
<gene>
    <name evidence="1" type="ORF">HPULCUR_010275</name>
</gene>
<dbReference type="Proteomes" id="UP001476247">
    <property type="component" value="Unassembled WGS sequence"/>
</dbReference>
<name>A0ABP9YCU0_9FUNG</name>
<dbReference type="InterPro" id="IPR011990">
    <property type="entry name" value="TPR-like_helical_dom_sf"/>
</dbReference>
<comment type="caution">
    <text evidence="1">The sequence shown here is derived from an EMBL/GenBank/DDBJ whole genome shotgun (WGS) entry which is preliminary data.</text>
</comment>